<dbReference type="InterPro" id="IPR013830">
    <property type="entry name" value="SGNH_hydro"/>
</dbReference>
<name>A0ABQ1EKE9_9BACL</name>
<dbReference type="SUPFAM" id="SSF52266">
    <property type="entry name" value="SGNH hydrolase"/>
    <property type="match status" value="1"/>
</dbReference>
<protein>
    <submittedName>
        <fullName evidence="2">Lipase/acylhydrolase</fullName>
    </submittedName>
</protein>
<dbReference type="PANTHER" id="PTHR30383:SF27">
    <property type="entry name" value="SPORE GERMINATION LIPASE LIPC"/>
    <property type="match status" value="1"/>
</dbReference>
<keyword evidence="3" id="KW-1185">Reference proteome</keyword>
<sequence>MLIFISFSVVAAIALIFNYKQDNKINYLALGDSIPAGISPYSDTSSIKYEKSYPDYLSEYLGQKEKIEYTKKYAVPGSTTLDLLNDIRNNTSKENEPIRNRLQKANVVTIGIGANDLFQSYNRKVLETQNVMKTISVNLTDIIDEIKMINPYVEIYIVGYYNLLPMKINDVSEKFNHDYPELNMNLEKIALKKEAKFVRTEEVFKDNYRDFLPVIGDVHPNELGHEVISKRIIGIMKK</sequence>
<organism evidence="2 3">
    <name type="scientific">Paenibacillus marchantiophytorum</name>
    <dbReference type="NCBI Taxonomy" id="1619310"/>
    <lineage>
        <taxon>Bacteria</taxon>
        <taxon>Bacillati</taxon>
        <taxon>Bacillota</taxon>
        <taxon>Bacilli</taxon>
        <taxon>Bacillales</taxon>
        <taxon>Paenibacillaceae</taxon>
        <taxon>Paenibacillus</taxon>
    </lineage>
</organism>
<dbReference type="Gene3D" id="3.40.50.1110">
    <property type="entry name" value="SGNH hydrolase"/>
    <property type="match status" value="1"/>
</dbReference>
<evidence type="ECO:0000259" key="1">
    <source>
        <dbReference type="Pfam" id="PF13472"/>
    </source>
</evidence>
<dbReference type="EMBL" id="BMHE01000008">
    <property type="protein sequence ID" value="GFZ76049.1"/>
    <property type="molecule type" value="Genomic_DNA"/>
</dbReference>
<dbReference type="Proteomes" id="UP000615455">
    <property type="component" value="Unassembled WGS sequence"/>
</dbReference>
<feature type="domain" description="SGNH hydrolase-type esterase" evidence="1">
    <location>
        <begin position="29"/>
        <end position="227"/>
    </location>
</feature>
<proteinExistence type="predicted"/>
<dbReference type="RefSeq" id="WP_189011283.1">
    <property type="nucleotide sequence ID" value="NZ_BMHE01000008.1"/>
</dbReference>
<dbReference type="InterPro" id="IPR036514">
    <property type="entry name" value="SGNH_hydro_sf"/>
</dbReference>
<accession>A0ABQ1EKE9</accession>
<dbReference type="PANTHER" id="PTHR30383">
    <property type="entry name" value="THIOESTERASE 1/PROTEASE 1/LYSOPHOSPHOLIPASE L1"/>
    <property type="match status" value="1"/>
</dbReference>
<dbReference type="InterPro" id="IPR051532">
    <property type="entry name" value="Ester_Hydrolysis_Enzymes"/>
</dbReference>
<evidence type="ECO:0000313" key="3">
    <source>
        <dbReference type="Proteomes" id="UP000615455"/>
    </source>
</evidence>
<dbReference type="Pfam" id="PF13472">
    <property type="entry name" value="Lipase_GDSL_2"/>
    <property type="match status" value="1"/>
</dbReference>
<comment type="caution">
    <text evidence="2">The sequence shown here is derived from an EMBL/GenBank/DDBJ whole genome shotgun (WGS) entry which is preliminary data.</text>
</comment>
<evidence type="ECO:0000313" key="2">
    <source>
        <dbReference type="EMBL" id="GFZ76049.1"/>
    </source>
</evidence>
<gene>
    <name evidence="2" type="ORF">GCM10008018_21900</name>
</gene>
<reference evidence="3" key="1">
    <citation type="journal article" date="2019" name="Int. J. Syst. Evol. Microbiol.">
        <title>The Global Catalogue of Microorganisms (GCM) 10K type strain sequencing project: providing services to taxonomists for standard genome sequencing and annotation.</title>
        <authorList>
            <consortium name="The Broad Institute Genomics Platform"/>
            <consortium name="The Broad Institute Genome Sequencing Center for Infectious Disease"/>
            <person name="Wu L."/>
            <person name="Ma J."/>
        </authorList>
    </citation>
    <scope>NUCLEOTIDE SEQUENCE [LARGE SCALE GENOMIC DNA]</scope>
    <source>
        <strain evidence="3">CGMCC 1.15043</strain>
    </source>
</reference>